<reference evidence="2" key="1">
    <citation type="submission" date="2023-01" db="EMBL/GenBank/DDBJ databases">
        <title>The chitinases involved in constricting ring structure development in the nematode-trapping fungus Drechslerella dactyloides.</title>
        <authorList>
            <person name="Wang R."/>
            <person name="Zhang L."/>
            <person name="Tang P."/>
            <person name="Li S."/>
            <person name="Liang L."/>
        </authorList>
    </citation>
    <scope>NUCLEOTIDE SEQUENCE</scope>
    <source>
        <strain evidence="2">YMF1.00031</strain>
    </source>
</reference>
<feature type="compositionally biased region" description="Polar residues" evidence="1">
    <location>
        <begin position="41"/>
        <end position="54"/>
    </location>
</feature>
<evidence type="ECO:0000313" key="3">
    <source>
        <dbReference type="Proteomes" id="UP001221413"/>
    </source>
</evidence>
<comment type="caution">
    <text evidence="2">The sequence shown here is derived from an EMBL/GenBank/DDBJ whole genome shotgun (WGS) entry which is preliminary data.</text>
</comment>
<sequence>MAGGCCGLFGGRKKQKDQTPVPKQQIKSNAATRRTDGSAPRTGSKNDSKSNIVDDNTIAANALYASALDPGPSQEPAPDDGGHHGHHHHHGQDDHGHHDHGHDIGHHHDGGYGGGHHDHNAGDGSIAVGYGDGDGGDGGVGDGGAGDGGDGGGDSGF</sequence>
<feature type="compositionally biased region" description="Gly residues" evidence="1">
    <location>
        <begin position="130"/>
        <end position="157"/>
    </location>
</feature>
<keyword evidence="3" id="KW-1185">Reference proteome</keyword>
<protein>
    <submittedName>
        <fullName evidence="2">Uncharacterized protein</fullName>
    </submittedName>
</protein>
<dbReference type="AlphaFoldDB" id="A0AAD6J3I7"/>
<feature type="compositionally biased region" description="Basic and acidic residues" evidence="1">
    <location>
        <begin position="91"/>
        <end position="121"/>
    </location>
</feature>
<evidence type="ECO:0000313" key="2">
    <source>
        <dbReference type="EMBL" id="KAJ6261402.1"/>
    </source>
</evidence>
<feature type="compositionally biased region" description="Polar residues" evidence="1">
    <location>
        <begin position="21"/>
        <end position="32"/>
    </location>
</feature>
<dbReference type="EMBL" id="JAQGDS010000004">
    <property type="protein sequence ID" value="KAJ6261402.1"/>
    <property type="molecule type" value="Genomic_DNA"/>
</dbReference>
<gene>
    <name evidence="2" type="ORF">Dda_4072</name>
</gene>
<proteinExistence type="predicted"/>
<dbReference type="Proteomes" id="UP001221413">
    <property type="component" value="Unassembled WGS sequence"/>
</dbReference>
<name>A0AAD6J3I7_DREDA</name>
<feature type="region of interest" description="Disordered" evidence="1">
    <location>
        <begin position="1"/>
        <end position="157"/>
    </location>
</feature>
<organism evidence="2 3">
    <name type="scientific">Drechslerella dactyloides</name>
    <name type="common">Nematode-trapping fungus</name>
    <name type="synonym">Arthrobotrys dactyloides</name>
    <dbReference type="NCBI Taxonomy" id="74499"/>
    <lineage>
        <taxon>Eukaryota</taxon>
        <taxon>Fungi</taxon>
        <taxon>Dikarya</taxon>
        <taxon>Ascomycota</taxon>
        <taxon>Pezizomycotina</taxon>
        <taxon>Orbiliomycetes</taxon>
        <taxon>Orbiliales</taxon>
        <taxon>Orbiliaceae</taxon>
        <taxon>Drechslerella</taxon>
    </lineage>
</organism>
<feature type="compositionally biased region" description="Gly residues" evidence="1">
    <location>
        <begin position="1"/>
        <end position="10"/>
    </location>
</feature>
<accession>A0AAD6J3I7</accession>
<evidence type="ECO:0000256" key="1">
    <source>
        <dbReference type="SAM" id="MobiDB-lite"/>
    </source>
</evidence>